<evidence type="ECO:0000313" key="3">
    <source>
        <dbReference type="EMBL" id="CAB9505097.1"/>
    </source>
</evidence>
<dbReference type="Gene3D" id="3.40.50.300">
    <property type="entry name" value="P-loop containing nucleotide triphosphate hydrolases"/>
    <property type="match status" value="1"/>
</dbReference>
<comment type="caution">
    <text evidence="3">The sequence shown here is derived from an EMBL/GenBank/DDBJ whole genome shotgun (WGS) entry which is preliminary data.</text>
</comment>
<accession>A0A9N8DL68</accession>
<protein>
    <submittedName>
        <fullName evidence="3">Uncharacterized protein</fullName>
    </submittedName>
</protein>
<dbReference type="OrthoDB" id="426250at2759"/>
<dbReference type="PANTHER" id="PTHR21343">
    <property type="entry name" value="DETHIOBIOTIN SYNTHETASE"/>
    <property type="match status" value="1"/>
</dbReference>
<dbReference type="SUPFAM" id="SSF52540">
    <property type="entry name" value="P-loop containing nucleoside triphosphate hydrolases"/>
    <property type="match status" value="1"/>
</dbReference>
<organism evidence="3 4">
    <name type="scientific">Seminavis robusta</name>
    <dbReference type="NCBI Taxonomy" id="568900"/>
    <lineage>
        <taxon>Eukaryota</taxon>
        <taxon>Sar</taxon>
        <taxon>Stramenopiles</taxon>
        <taxon>Ochrophyta</taxon>
        <taxon>Bacillariophyta</taxon>
        <taxon>Bacillariophyceae</taxon>
        <taxon>Bacillariophycidae</taxon>
        <taxon>Naviculales</taxon>
        <taxon>Naviculaceae</taxon>
        <taxon>Seminavis</taxon>
    </lineage>
</organism>
<sequence length="615" mass="66583">MAVGTSSSSTSTSSNKKRKKGEPTDAMIRRPRRSITSFTMEEICDLRHLVGAQKEDPTVVALIYVHGSWNTKACLPKHGQVDRFSLLEGLFSRASSNTSTSTSSDEYWNVIGALQVDRSDDTYACCVGDDSFAGAHSLQDLPIPPDQLPVLAVAIHTPDREHARVKYLTQIPPSQLLWYSVLQRNPKLQQNKQAAENVQQKWANILQTNIQETIQGIQQEDNQTHNPVAVAVPTNSSQQQQEQPIRIFVAGDRSSVGKSSVCLGLLGSLLQAPFHYQPSQLAYIKPATQCEATQLVQTFCETKGIAQRAVGPLVYYKGFTRAFLAGETDSTQALLQQCAAAVDDIARNKKVVLVDGVGFPAVGSICGTDNASVCKACSYPISTNSGGSRHPMGVLIVGGSGVGAAVDSFNLNATYFQHANIPVMGGIFNKLSTDPKDYYSLEHCKTAVTAYFEQRQHAPQAFGFVPKFDAMDESVDEFINVFGSHVNIAGILKSAQQIQQQTQQTAATTTTTTSKTTVDTVHVDGCTVTVTTTTTRSQPNDNDSGNQSNKSNKRVRLGSGQGTPFDPNVRSSHFPTKLKTKLDQEEGTTNKKRKPPLSRDDIEFMASQAGAAGTA</sequence>
<keyword evidence="4" id="KW-1185">Reference proteome</keyword>
<feature type="compositionally biased region" description="Polar residues" evidence="2">
    <location>
        <begin position="536"/>
        <end position="550"/>
    </location>
</feature>
<gene>
    <name evidence="3" type="ORF">SEMRO_218_G090220.1</name>
</gene>
<dbReference type="CDD" id="cd03109">
    <property type="entry name" value="DTBS"/>
    <property type="match status" value="1"/>
</dbReference>
<dbReference type="PANTHER" id="PTHR21343:SF10">
    <property type="entry name" value="DRTGG DOMAIN-CONTAINING PROTEIN"/>
    <property type="match status" value="1"/>
</dbReference>
<evidence type="ECO:0000313" key="4">
    <source>
        <dbReference type="Proteomes" id="UP001153069"/>
    </source>
</evidence>
<dbReference type="Pfam" id="PF13500">
    <property type="entry name" value="AAA_26"/>
    <property type="match status" value="1"/>
</dbReference>
<keyword evidence="1" id="KW-0315">Glutamine amidotransferase</keyword>
<proteinExistence type="predicted"/>
<dbReference type="AlphaFoldDB" id="A0A9N8DL68"/>
<evidence type="ECO:0000256" key="1">
    <source>
        <dbReference type="ARBA" id="ARBA00022962"/>
    </source>
</evidence>
<feature type="compositionally biased region" description="Low complexity" evidence="2">
    <location>
        <begin position="1"/>
        <end position="14"/>
    </location>
</feature>
<name>A0A9N8DL68_9STRA</name>
<dbReference type="Proteomes" id="UP001153069">
    <property type="component" value="Unassembled WGS sequence"/>
</dbReference>
<feature type="region of interest" description="Disordered" evidence="2">
    <location>
        <begin position="531"/>
        <end position="615"/>
    </location>
</feature>
<dbReference type="InterPro" id="IPR027417">
    <property type="entry name" value="P-loop_NTPase"/>
</dbReference>
<dbReference type="EMBL" id="CAICTM010000217">
    <property type="protein sequence ID" value="CAB9505097.1"/>
    <property type="molecule type" value="Genomic_DNA"/>
</dbReference>
<reference evidence="3" key="1">
    <citation type="submission" date="2020-06" db="EMBL/GenBank/DDBJ databases">
        <authorList>
            <consortium name="Plant Systems Biology data submission"/>
        </authorList>
    </citation>
    <scope>NUCLEOTIDE SEQUENCE</scope>
    <source>
        <strain evidence="3">D6</strain>
    </source>
</reference>
<evidence type="ECO:0000256" key="2">
    <source>
        <dbReference type="SAM" id="MobiDB-lite"/>
    </source>
</evidence>
<feature type="region of interest" description="Disordered" evidence="2">
    <location>
        <begin position="1"/>
        <end position="31"/>
    </location>
</feature>